<comment type="similarity">
    <text evidence="2 8">Belongs to the ARF family.</text>
</comment>
<accession>A0ABD1LC73</accession>
<keyword evidence="3 8" id="KW-0805">Transcription regulation</keyword>
<dbReference type="EMBL" id="JBGMDY010000010">
    <property type="protein sequence ID" value="KAL2321112.1"/>
    <property type="molecule type" value="Genomic_DNA"/>
</dbReference>
<evidence type="ECO:0000256" key="7">
    <source>
        <dbReference type="ARBA" id="ARBA00023294"/>
    </source>
</evidence>
<sequence>MPGFIDLNSATDDDDTPSPAAAASSSSPSVCLELWHACAGPMISLPKKGSVVVYFPQGHLEQFRDFSIPASANIPSHVFCRVLHVNLHVSHAEEGSDEVYCQVLLVPETEQVQQKMREGEIDAGGEGEDAEAVMKSTTPHMFCKTLTASDTSTHGGFSVPRRAAEDCFPPLDYSQQRPSQELVAKDLHGQEWRFRHIYRGQPRRHLLTTGWSAFVNKKKLVSGDAVLFLRWRTEVGYSQGCSIEKWKSLFSSSGQQLNLSSLIDVFNALSTRSAFSVHYNPRVSSSEFIIPIHKFFKSLDYSYSVGMRFRMRFETEDAAERRFTGLIVGITDVDPVRWPGSKWRCLMVRWDDLEADMHNRVSPWEIEPSGSTSTANNLMPAGLKRTKIGLPSAKLEFPVPNAIGTSDFGESLRFQKVLQGQEILGVNTTFDSINAQSHQLSDMRRCYPDSNCSRIATTGNSIGIPQVSSHVSCNGIGFGESFRFQKVLQGQEILPSQPYGRALPVDKACGNVPLGLFDGYEVLRSRNGWSSHMNNKSSHLHPPVPSGQVSSPSSVLKFQKAVNPVSNPDYNNKVGQVMEGKIQRGSYTSEVKCGNFVSTPYRPPICRLVQEGTNSFGLPNFHNQLDSECRASQELVPTCKSRCRVFGFSLTEGAPVANKEATDPSAVTCSGPSFTRHVEDDFHPGHSLRSKAVGSYCTKVSSNLYPPRDMVSDRVS</sequence>
<evidence type="ECO:0000256" key="1">
    <source>
        <dbReference type="ARBA" id="ARBA00004123"/>
    </source>
</evidence>
<keyword evidence="12" id="KW-1185">Reference proteome</keyword>
<evidence type="ECO:0000259" key="10">
    <source>
        <dbReference type="PROSITE" id="PS50863"/>
    </source>
</evidence>
<keyword evidence="7 8" id="KW-0927">Auxin signaling pathway</keyword>
<keyword evidence="5 8" id="KW-0804">Transcription</keyword>
<comment type="caution">
    <text evidence="11">The sequence shown here is derived from an EMBL/GenBank/DDBJ whole genome shotgun (WGS) entry which is preliminary data.</text>
</comment>
<evidence type="ECO:0000256" key="3">
    <source>
        <dbReference type="ARBA" id="ARBA00023015"/>
    </source>
</evidence>
<dbReference type="SUPFAM" id="SSF101936">
    <property type="entry name" value="DNA-binding pseudobarrel domain"/>
    <property type="match status" value="1"/>
</dbReference>
<evidence type="ECO:0000256" key="2">
    <source>
        <dbReference type="ARBA" id="ARBA00007853"/>
    </source>
</evidence>
<evidence type="ECO:0000313" key="12">
    <source>
        <dbReference type="Proteomes" id="UP001603857"/>
    </source>
</evidence>
<organism evidence="11 12">
    <name type="scientific">Flemingia macrophylla</name>
    <dbReference type="NCBI Taxonomy" id="520843"/>
    <lineage>
        <taxon>Eukaryota</taxon>
        <taxon>Viridiplantae</taxon>
        <taxon>Streptophyta</taxon>
        <taxon>Embryophyta</taxon>
        <taxon>Tracheophyta</taxon>
        <taxon>Spermatophyta</taxon>
        <taxon>Magnoliopsida</taxon>
        <taxon>eudicotyledons</taxon>
        <taxon>Gunneridae</taxon>
        <taxon>Pentapetalae</taxon>
        <taxon>rosids</taxon>
        <taxon>fabids</taxon>
        <taxon>Fabales</taxon>
        <taxon>Fabaceae</taxon>
        <taxon>Papilionoideae</taxon>
        <taxon>50 kb inversion clade</taxon>
        <taxon>NPAAA clade</taxon>
        <taxon>indigoferoid/millettioid clade</taxon>
        <taxon>Phaseoleae</taxon>
        <taxon>Flemingia</taxon>
    </lineage>
</organism>
<name>A0ABD1LC73_9FABA</name>
<reference evidence="11 12" key="1">
    <citation type="submission" date="2024-08" db="EMBL/GenBank/DDBJ databases">
        <title>Insights into the chromosomal genome structure of Flemingia macrophylla.</title>
        <authorList>
            <person name="Ding Y."/>
            <person name="Zhao Y."/>
            <person name="Bi W."/>
            <person name="Wu M."/>
            <person name="Zhao G."/>
            <person name="Gong Y."/>
            <person name="Li W."/>
            <person name="Zhang P."/>
        </authorList>
    </citation>
    <scope>NUCLEOTIDE SEQUENCE [LARGE SCALE GENOMIC DNA]</scope>
    <source>
        <strain evidence="11">DYQJB</strain>
        <tissue evidence="11">Leaf</tissue>
    </source>
</reference>
<dbReference type="GO" id="GO:0005634">
    <property type="term" value="C:nucleus"/>
    <property type="evidence" value="ECO:0007669"/>
    <property type="project" value="UniProtKB-SubCell"/>
</dbReference>
<proteinExistence type="inferred from homology"/>
<feature type="region of interest" description="Disordered" evidence="9">
    <location>
        <begin position="1"/>
        <end position="25"/>
    </location>
</feature>
<dbReference type="Pfam" id="PF06507">
    <property type="entry name" value="ARF_AD"/>
    <property type="match status" value="1"/>
</dbReference>
<dbReference type="CDD" id="cd10017">
    <property type="entry name" value="B3_DNA"/>
    <property type="match status" value="1"/>
</dbReference>
<comment type="function">
    <text evidence="8">Auxin response factors (ARFs) are transcriptional factors that bind specifically to the DNA sequence 5'-TGTCTC-3' found in the auxin-responsive promoter elements (AuxREs).</text>
</comment>
<keyword evidence="6 8" id="KW-0539">Nucleus</keyword>
<dbReference type="GO" id="GO:0009734">
    <property type="term" value="P:auxin-activated signaling pathway"/>
    <property type="evidence" value="ECO:0007669"/>
    <property type="project" value="UniProtKB-KW"/>
</dbReference>
<dbReference type="SMART" id="SM01019">
    <property type="entry name" value="B3"/>
    <property type="match status" value="1"/>
</dbReference>
<evidence type="ECO:0000256" key="5">
    <source>
        <dbReference type="ARBA" id="ARBA00023163"/>
    </source>
</evidence>
<dbReference type="FunFam" id="2.40.330.10:FF:000001">
    <property type="entry name" value="Auxin response factor"/>
    <property type="match status" value="1"/>
</dbReference>
<evidence type="ECO:0000256" key="6">
    <source>
        <dbReference type="ARBA" id="ARBA00023242"/>
    </source>
</evidence>
<evidence type="ECO:0000256" key="8">
    <source>
        <dbReference type="RuleBase" id="RU004561"/>
    </source>
</evidence>
<dbReference type="Pfam" id="PF02362">
    <property type="entry name" value="B3"/>
    <property type="match status" value="1"/>
</dbReference>
<dbReference type="InterPro" id="IPR015300">
    <property type="entry name" value="DNA-bd_pseudobarrel_sf"/>
</dbReference>
<comment type="subcellular location">
    <subcellularLocation>
        <location evidence="1 8">Nucleus</location>
    </subcellularLocation>
</comment>
<dbReference type="PANTHER" id="PTHR31384">
    <property type="entry name" value="AUXIN RESPONSE FACTOR 4-RELATED"/>
    <property type="match status" value="1"/>
</dbReference>
<dbReference type="AlphaFoldDB" id="A0ABD1LC73"/>
<dbReference type="Gene3D" id="2.40.330.10">
    <property type="entry name" value="DNA-binding pseudobarrel domain"/>
    <property type="match status" value="1"/>
</dbReference>
<dbReference type="GO" id="GO:0003677">
    <property type="term" value="F:DNA binding"/>
    <property type="evidence" value="ECO:0007669"/>
    <property type="project" value="UniProtKB-KW"/>
</dbReference>
<feature type="domain" description="TF-B3" evidence="10">
    <location>
        <begin position="142"/>
        <end position="241"/>
    </location>
</feature>
<dbReference type="Proteomes" id="UP001603857">
    <property type="component" value="Unassembled WGS sequence"/>
</dbReference>
<dbReference type="InterPro" id="IPR044835">
    <property type="entry name" value="ARF_plant"/>
</dbReference>
<dbReference type="InterPro" id="IPR003340">
    <property type="entry name" value="B3_DNA-bd"/>
</dbReference>
<dbReference type="Gene3D" id="2.30.30.1040">
    <property type="match status" value="1"/>
</dbReference>
<gene>
    <name evidence="11" type="ORF">Fmac_030081</name>
</gene>
<comment type="subunit">
    <text evidence="8">Homodimers and heterodimers.</text>
</comment>
<dbReference type="PANTHER" id="PTHR31384:SF136">
    <property type="entry name" value="AUXIN RESPONSE FACTOR"/>
    <property type="match status" value="1"/>
</dbReference>
<dbReference type="FunFam" id="2.30.30.1040:FF:000001">
    <property type="entry name" value="Auxin response factor"/>
    <property type="match status" value="1"/>
</dbReference>
<evidence type="ECO:0000256" key="4">
    <source>
        <dbReference type="ARBA" id="ARBA00023125"/>
    </source>
</evidence>
<evidence type="ECO:0000256" key="9">
    <source>
        <dbReference type="SAM" id="MobiDB-lite"/>
    </source>
</evidence>
<protein>
    <recommendedName>
        <fullName evidence="8">Auxin response factor</fullName>
    </recommendedName>
</protein>
<dbReference type="InterPro" id="IPR010525">
    <property type="entry name" value="ARF_dom"/>
</dbReference>
<dbReference type="PROSITE" id="PS50863">
    <property type="entry name" value="B3"/>
    <property type="match status" value="1"/>
</dbReference>
<keyword evidence="4 8" id="KW-0238">DNA-binding</keyword>
<evidence type="ECO:0000313" key="11">
    <source>
        <dbReference type="EMBL" id="KAL2321112.1"/>
    </source>
</evidence>